<dbReference type="AlphaFoldDB" id="A0A8T9QDI4"/>
<evidence type="ECO:0000313" key="1">
    <source>
        <dbReference type="EMBL" id="UOQ73629.1"/>
    </source>
</evidence>
<dbReference type="Proteomes" id="UP000831796">
    <property type="component" value="Chromosome"/>
</dbReference>
<protein>
    <recommendedName>
        <fullName evidence="3">Lipocalin-like domain-containing protein</fullName>
    </recommendedName>
</protein>
<evidence type="ECO:0008006" key="3">
    <source>
        <dbReference type="Google" id="ProtNLM"/>
    </source>
</evidence>
<sequence length="162" mass="17935">MKRLPIAVLALACAFTGCKKDNEDTPAPAQSKTDMLTSKRWRVIADVSTETINGKTTSYDEFADYEACEKDNFTKFSPDKTLKVDEGTLKCDPSADQQSSGTWDFNSDQSKLLLASPDLGGLTVPFELVELNSTTIKLRLTQTFGTDPNKETYTETYTFSAF</sequence>
<dbReference type="EMBL" id="CP095046">
    <property type="protein sequence ID" value="UOQ73629.1"/>
    <property type="molecule type" value="Genomic_DNA"/>
</dbReference>
<keyword evidence="2" id="KW-1185">Reference proteome</keyword>
<organism evidence="1 2">
    <name type="scientific">Hymenobacter cellulosilyticus</name>
    <dbReference type="NCBI Taxonomy" id="2932248"/>
    <lineage>
        <taxon>Bacteria</taxon>
        <taxon>Pseudomonadati</taxon>
        <taxon>Bacteroidota</taxon>
        <taxon>Cytophagia</taxon>
        <taxon>Cytophagales</taxon>
        <taxon>Hymenobacteraceae</taxon>
        <taxon>Hymenobacter</taxon>
    </lineage>
</organism>
<dbReference type="RefSeq" id="WP_244676980.1">
    <property type="nucleotide sequence ID" value="NZ_CP095046.1"/>
</dbReference>
<proteinExistence type="predicted"/>
<evidence type="ECO:0000313" key="2">
    <source>
        <dbReference type="Proteomes" id="UP000831796"/>
    </source>
</evidence>
<dbReference type="PROSITE" id="PS51257">
    <property type="entry name" value="PROKAR_LIPOPROTEIN"/>
    <property type="match status" value="1"/>
</dbReference>
<accession>A0A8T9QDI4</accession>
<dbReference type="KEGG" id="hcu:MUN79_06795"/>
<reference evidence="1" key="1">
    <citation type="submission" date="2022-04" db="EMBL/GenBank/DDBJ databases">
        <title>Hymenobacter sp. isolated from the air.</title>
        <authorList>
            <person name="Won M."/>
            <person name="Lee C.-M."/>
            <person name="Woen H.-Y."/>
            <person name="Kwon S.-W."/>
        </authorList>
    </citation>
    <scope>NUCLEOTIDE SEQUENCE</scope>
    <source>
        <strain evidence="1">5116S-3</strain>
    </source>
</reference>
<gene>
    <name evidence="1" type="ORF">MUN79_06795</name>
</gene>
<name>A0A8T9QDI4_9BACT</name>